<dbReference type="RefSeq" id="WP_019945368.1">
    <property type="nucleotide sequence ID" value="NZ_BMLI01000004.1"/>
</dbReference>
<dbReference type="SUPFAM" id="SSF54427">
    <property type="entry name" value="NTF2-like"/>
    <property type="match status" value="1"/>
</dbReference>
<evidence type="ECO:0000313" key="3">
    <source>
        <dbReference type="Proteomes" id="UP000632339"/>
    </source>
</evidence>
<dbReference type="InterPro" id="IPR037401">
    <property type="entry name" value="SnoaL-like"/>
</dbReference>
<name>A0ABQ2IJU6_9BACT</name>
<protein>
    <recommendedName>
        <fullName evidence="1">SnoaL-like domain-containing protein</fullName>
    </recommendedName>
</protein>
<evidence type="ECO:0000313" key="2">
    <source>
        <dbReference type="EMBL" id="GGN13187.1"/>
    </source>
</evidence>
<dbReference type="Proteomes" id="UP000632339">
    <property type="component" value="Unassembled WGS sequence"/>
</dbReference>
<feature type="domain" description="SnoaL-like" evidence="1">
    <location>
        <begin position="10"/>
        <end position="105"/>
    </location>
</feature>
<keyword evidence="3" id="KW-1185">Reference proteome</keyword>
<comment type="caution">
    <text evidence="2">The sequence shown here is derived from an EMBL/GenBank/DDBJ whole genome shotgun (WGS) entry which is preliminary data.</text>
</comment>
<evidence type="ECO:0000259" key="1">
    <source>
        <dbReference type="Pfam" id="PF12680"/>
    </source>
</evidence>
<gene>
    <name evidence="2" type="ORF">GCM10010967_56630</name>
</gene>
<accession>A0ABQ2IJU6</accession>
<organism evidence="2 3">
    <name type="scientific">Dyadobacter beijingensis</name>
    <dbReference type="NCBI Taxonomy" id="365489"/>
    <lineage>
        <taxon>Bacteria</taxon>
        <taxon>Pseudomonadati</taxon>
        <taxon>Bacteroidota</taxon>
        <taxon>Cytophagia</taxon>
        <taxon>Cytophagales</taxon>
        <taxon>Spirosomataceae</taxon>
        <taxon>Dyadobacter</taxon>
    </lineage>
</organism>
<sequence length="115" mass="12853">MKNKEVLKAANAAVMKGDNEGFLAFCTDTVVWNFVGEQTLSGKAAVRQYMADTYLEPPKFDVETMIAEGDFVTAVGKIDLKDQDGILTHYSYCDVWRFEDGKMAELNAFVIKVAR</sequence>
<dbReference type="InterPro" id="IPR032710">
    <property type="entry name" value="NTF2-like_dom_sf"/>
</dbReference>
<dbReference type="Pfam" id="PF12680">
    <property type="entry name" value="SnoaL_2"/>
    <property type="match status" value="1"/>
</dbReference>
<dbReference type="EMBL" id="BMLI01000004">
    <property type="protein sequence ID" value="GGN13187.1"/>
    <property type="molecule type" value="Genomic_DNA"/>
</dbReference>
<proteinExistence type="predicted"/>
<dbReference type="Gene3D" id="3.10.450.50">
    <property type="match status" value="1"/>
</dbReference>
<reference evidence="3" key="1">
    <citation type="journal article" date="2019" name="Int. J. Syst. Evol. Microbiol.">
        <title>The Global Catalogue of Microorganisms (GCM) 10K type strain sequencing project: providing services to taxonomists for standard genome sequencing and annotation.</title>
        <authorList>
            <consortium name="The Broad Institute Genomics Platform"/>
            <consortium name="The Broad Institute Genome Sequencing Center for Infectious Disease"/>
            <person name="Wu L."/>
            <person name="Ma J."/>
        </authorList>
    </citation>
    <scope>NUCLEOTIDE SEQUENCE [LARGE SCALE GENOMIC DNA]</scope>
    <source>
        <strain evidence="3">CGMCC 1.6375</strain>
    </source>
</reference>